<sequence>MKLLVVLSFVAVACGNPQLLGYPGMYGSYPGMYGSYPGMYGSYFNSNLGAYPNYPNYPNYLRYGYPQARPIIEDVTIKAGDIESTPVGDLVRPFGAYPIPQRYLGVSPLTYNTPSISSLAASPYNIASMAPIQSRYHAQDEFGQYSFSFAGGPSSRSETRDLFGNVRGSFNYIDADGEVQTQYYVSDAEGFRVEATNLPVAPEVPEVPALQPVQYTPEVAAARADFLAAYSKAKAAAVDVALDTQESQAKPESRKKRSIAALPAFTSPLGFPSPLQYSYPSIMSRPFTYSSIPSFTNFAGITPYSGIPAFSTYTAASPAMPRDAEMIKIMNNPGHATSYRVY</sequence>
<dbReference type="PANTHER" id="PTHR10380:SF196">
    <property type="entry name" value="CUTICULAR PROTEIN 72EA"/>
    <property type="match status" value="1"/>
</dbReference>
<gene>
    <name evidence="3" type="ORF">Pmani_021336</name>
    <name evidence="4" type="ORF">Pmani_021337</name>
</gene>
<evidence type="ECO:0000256" key="2">
    <source>
        <dbReference type="SAM" id="SignalP"/>
    </source>
</evidence>
<keyword evidence="1" id="KW-0193">Cuticle</keyword>
<name>A0AAE1PGI1_9EUCA</name>
<proteinExistence type="predicted"/>
<dbReference type="GO" id="GO:0062129">
    <property type="term" value="C:chitin-based extracellular matrix"/>
    <property type="evidence" value="ECO:0007669"/>
    <property type="project" value="TreeGrafter"/>
</dbReference>
<dbReference type="InterPro" id="IPR050468">
    <property type="entry name" value="Cuticle_Struct_Prot"/>
</dbReference>
<dbReference type="AlphaFoldDB" id="A0AAE1PGI1"/>
<dbReference type="EMBL" id="JAWZYT010002080">
    <property type="protein sequence ID" value="KAK4306869.1"/>
    <property type="molecule type" value="Genomic_DNA"/>
</dbReference>
<dbReference type="PROSITE" id="PS51155">
    <property type="entry name" value="CHIT_BIND_RR_2"/>
    <property type="match status" value="1"/>
</dbReference>
<comment type="caution">
    <text evidence="4">The sequence shown here is derived from an EMBL/GenBank/DDBJ whole genome shotgun (WGS) entry which is preliminary data.</text>
</comment>
<feature type="chain" id="PRO_5042442941" description="Cuticle protein 6" evidence="2">
    <location>
        <begin position="16"/>
        <end position="342"/>
    </location>
</feature>
<organism evidence="4 5">
    <name type="scientific">Petrolisthes manimaculis</name>
    <dbReference type="NCBI Taxonomy" id="1843537"/>
    <lineage>
        <taxon>Eukaryota</taxon>
        <taxon>Metazoa</taxon>
        <taxon>Ecdysozoa</taxon>
        <taxon>Arthropoda</taxon>
        <taxon>Crustacea</taxon>
        <taxon>Multicrustacea</taxon>
        <taxon>Malacostraca</taxon>
        <taxon>Eumalacostraca</taxon>
        <taxon>Eucarida</taxon>
        <taxon>Decapoda</taxon>
        <taxon>Pleocyemata</taxon>
        <taxon>Anomura</taxon>
        <taxon>Galatheoidea</taxon>
        <taxon>Porcellanidae</taxon>
        <taxon>Petrolisthes</taxon>
    </lineage>
</organism>
<dbReference type="Proteomes" id="UP001292094">
    <property type="component" value="Unassembled WGS sequence"/>
</dbReference>
<evidence type="ECO:0000313" key="3">
    <source>
        <dbReference type="EMBL" id="KAK4306868.1"/>
    </source>
</evidence>
<reference evidence="4" key="1">
    <citation type="submission" date="2023-11" db="EMBL/GenBank/DDBJ databases">
        <title>Genome assemblies of two species of porcelain crab, Petrolisthes cinctipes and Petrolisthes manimaculis (Anomura: Porcellanidae).</title>
        <authorList>
            <person name="Angst P."/>
        </authorList>
    </citation>
    <scope>NUCLEOTIDE SEQUENCE</scope>
    <source>
        <strain evidence="4">PB745_02</strain>
        <tissue evidence="4">Gill</tissue>
    </source>
</reference>
<dbReference type="GO" id="GO:0008010">
    <property type="term" value="F:structural constituent of chitin-based larval cuticle"/>
    <property type="evidence" value="ECO:0007669"/>
    <property type="project" value="TreeGrafter"/>
</dbReference>
<dbReference type="Pfam" id="PF00379">
    <property type="entry name" value="Chitin_bind_4"/>
    <property type="match status" value="1"/>
</dbReference>
<dbReference type="PANTHER" id="PTHR10380">
    <property type="entry name" value="CUTICLE PROTEIN"/>
    <property type="match status" value="1"/>
</dbReference>
<accession>A0AAE1PGI1</accession>
<keyword evidence="5" id="KW-1185">Reference proteome</keyword>
<evidence type="ECO:0000313" key="4">
    <source>
        <dbReference type="EMBL" id="KAK4306869.1"/>
    </source>
</evidence>
<evidence type="ECO:0000313" key="5">
    <source>
        <dbReference type="Proteomes" id="UP001292094"/>
    </source>
</evidence>
<dbReference type="InterPro" id="IPR000618">
    <property type="entry name" value="Insect_cuticle"/>
</dbReference>
<dbReference type="EMBL" id="JAWZYT010002080">
    <property type="protein sequence ID" value="KAK4306868.1"/>
    <property type="molecule type" value="Genomic_DNA"/>
</dbReference>
<evidence type="ECO:0000256" key="1">
    <source>
        <dbReference type="PROSITE-ProRule" id="PRU00497"/>
    </source>
</evidence>
<keyword evidence="2" id="KW-0732">Signal</keyword>
<protein>
    <recommendedName>
        <fullName evidence="6">Cuticle protein 6</fullName>
    </recommendedName>
</protein>
<evidence type="ECO:0008006" key="6">
    <source>
        <dbReference type="Google" id="ProtNLM"/>
    </source>
</evidence>
<feature type="signal peptide" evidence="2">
    <location>
        <begin position="1"/>
        <end position="15"/>
    </location>
</feature>